<evidence type="ECO:0000313" key="8">
    <source>
        <dbReference type="EMBL" id="PSS15892.1"/>
    </source>
</evidence>
<dbReference type="GO" id="GO:0009850">
    <property type="term" value="P:auxin metabolic process"/>
    <property type="evidence" value="ECO:0007669"/>
    <property type="project" value="InterPro"/>
</dbReference>
<reference evidence="8 9" key="1">
    <citation type="submission" date="2017-07" db="EMBL/GenBank/DDBJ databases">
        <title>An improved, manually edited Actinidia chinensis var. chinensis (kiwifruit) genome highlights the challenges associated with draft genomes and gene prediction in plants.</title>
        <authorList>
            <person name="Pilkington S."/>
            <person name="Crowhurst R."/>
            <person name="Hilario E."/>
            <person name="Nardozza S."/>
            <person name="Fraser L."/>
            <person name="Peng Y."/>
            <person name="Gunaseelan K."/>
            <person name="Simpson R."/>
            <person name="Tahir J."/>
            <person name="Deroles S."/>
            <person name="Templeton K."/>
            <person name="Luo Z."/>
            <person name="Davy M."/>
            <person name="Cheng C."/>
            <person name="Mcneilage M."/>
            <person name="Scaglione D."/>
            <person name="Liu Y."/>
            <person name="Zhang Q."/>
            <person name="Datson P."/>
            <person name="De Silva N."/>
            <person name="Gardiner S."/>
            <person name="Bassett H."/>
            <person name="Chagne D."/>
            <person name="Mccallum J."/>
            <person name="Dzierzon H."/>
            <person name="Deng C."/>
            <person name="Wang Y.-Y."/>
            <person name="Barron N."/>
            <person name="Manako K."/>
            <person name="Bowen J."/>
            <person name="Foster T."/>
            <person name="Erridge Z."/>
            <person name="Tiffin H."/>
            <person name="Waite C."/>
            <person name="Davies K."/>
            <person name="Grierson E."/>
            <person name="Laing W."/>
            <person name="Kirk R."/>
            <person name="Chen X."/>
            <person name="Wood M."/>
            <person name="Montefiori M."/>
            <person name="Brummell D."/>
            <person name="Schwinn K."/>
            <person name="Catanach A."/>
            <person name="Fullerton C."/>
            <person name="Li D."/>
            <person name="Meiyalaghan S."/>
            <person name="Nieuwenhuizen N."/>
            <person name="Read N."/>
            <person name="Prakash R."/>
            <person name="Hunter D."/>
            <person name="Zhang H."/>
            <person name="Mckenzie M."/>
            <person name="Knabel M."/>
            <person name="Harris A."/>
            <person name="Allan A."/>
            <person name="Chen A."/>
            <person name="Janssen B."/>
            <person name="Plunkett B."/>
            <person name="Dwamena C."/>
            <person name="Voogd C."/>
            <person name="Leif D."/>
            <person name="Lafferty D."/>
            <person name="Souleyre E."/>
            <person name="Varkonyi-Gasic E."/>
            <person name="Gambi F."/>
            <person name="Hanley J."/>
            <person name="Yao J.-L."/>
            <person name="Cheung J."/>
            <person name="David K."/>
            <person name="Warren B."/>
            <person name="Marsh K."/>
            <person name="Snowden K."/>
            <person name="Lin-Wang K."/>
            <person name="Brian L."/>
            <person name="Martinez-Sanchez M."/>
            <person name="Wang M."/>
            <person name="Ileperuma N."/>
            <person name="Macnee N."/>
            <person name="Campin R."/>
            <person name="Mcatee P."/>
            <person name="Drummond R."/>
            <person name="Espley R."/>
            <person name="Ireland H."/>
            <person name="Wu R."/>
            <person name="Atkinson R."/>
            <person name="Karunairetnam S."/>
            <person name="Bulley S."/>
            <person name="Chunkath S."/>
            <person name="Hanley Z."/>
            <person name="Storey R."/>
            <person name="Thrimawithana A."/>
            <person name="Thomson S."/>
            <person name="David C."/>
            <person name="Testolin R."/>
        </authorList>
    </citation>
    <scope>NUCLEOTIDE SEQUENCE [LARGE SCALE GENOMIC DNA]</scope>
    <source>
        <strain evidence="9">cv. Red5</strain>
        <tissue evidence="8">Young leaf</tissue>
    </source>
</reference>
<evidence type="ECO:0000256" key="3">
    <source>
        <dbReference type="ARBA" id="ARBA00022801"/>
    </source>
</evidence>
<keyword evidence="9" id="KW-1185">Reference proteome</keyword>
<proteinExistence type="inferred from homology"/>
<dbReference type="InterPro" id="IPR002933">
    <property type="entry name" value="Peptidase_M20"/>
</dbReference>
<dbReference type="Gene3D" id="3.40.630.10">
    <property type="entry name" value="Zn peptidases"/>
    <property type="match status" value="1"/>
</dbReference>
<dbReference type="Pfam" id="PF01546">
    <property type="entry name" value="Peptidase_M20"/>
    <property type="match status" value="1"/>
</dbReference>
<evidence type="ECO:0000313" key="9">
    <source>
        <dbReference type="Proteomes" id="UP000241394"/>
    </source>
</evidence>
<feature type="signal peptide" evidence="6">
    <location>
        <begin position="1"/>
        <end position="27"/>
    </location>
</feature>
<dbReference type="NCBIfam" id="TIGR01891">
    <property type="entry name" value="amidohydrolases"/>
    <property type="match status" value="1"/>
</dbReference>
<evidence type="ECO:0000256" key="2">
    <source>
        <dbReference type="ARBA" id="ARBA00022729"/>
    </source>
</evidence>
<evidence type="ECO:0000256" key="4">
    <source>
        <dbReference type="ARBA" id="ARBA00023211"/>
    </source>
</evidence>
<dbReference type="InterPro" id="IPR036264">
    <property type="entry name" value="Bact_exopeptidase_dim_dom"/>
</dbReference>
<feature type="binding site" evidence="5">
    <location>
        <position position="196"/>
    </location>
    <ligand>
        <name>Mn(2+)</name>
        <dbReference type="ChEBI" id="CHEBI:29035"/>
        <label>2</label>
    </ligand>
</feature>
<evidence type="ECO:0000256" key="1">
    <source>
        <dbReference type="ARBA" id="ARBA00006153"/>
    </source>
</evidence>
<dbReference type="OrthoDB" id="6119954at2759"/>
<gene>
    <name evidence="8" type="ORF">CEY00_Acc13385</name>
</gene>
<dbReference type="CDD" id="cd08017">
    <property type="entry name" value="M20_IAA_Hyd"/>
    <property type="match status" value="1"/>
</dbReference>
<keyword evidence="5" id="KW-0479">Metal-binding</keyword>
<dbReference type="GO" id="GO:0010179">
    <property type="term" value="F:IAA-Ala conjugate hydrolase activity"/>
    <property type="evidence" value="ECO:0007669"/>
    <property type="project" value="TreeGrafter"/>
</dbReference>
<sequence length="432" mass="47580">MKPFINTTLTIYLFLITFIHQSPSSWALEIWPVAQELLESAREPHFFEWVREVRRRIHQYPELGFQEHRTSQLIRAELDSLGVEYSWPVAKTGVVGSIGSGERPFFALRADMDALSLQELVDWEYRSKIDGQMHACGHDSHVAMLLGAAKLLQARKDKLKGTVKLVFQPGEEGYAGAYHMLQDGALDNVEAIFGLHVYPTISTGAIASRPGPILAGAGLFTATIQGKGGHAANPHTAKDPILAASSTVISLQQIISRETDPLEAGVVTVGFVEGGQAGNVIPEIVKLGGTYRSLSPQGLYRIQKRIKEVIEMQATVHRCNAMVEFKEETPMPYPVLVNDEALYEHAKSVGEALLGKPNVQILPVTMGAEDFSFYSQKMPAVMYTIGTKNETLKSDQPLHSPHFIIDEEALPIGSAFHAAVAMSYLDRHSETH</sequence>
<evidence type="ECO:0000256" key="5">
    <source>
        <dbReference type="PIRSR" id="PIRSR005962-1"/>
    </source>
</evidence>
<keyword evidence="2 6" id="KW-0732">Signal</keyword>
<dbReference type="Gene3D" id="3.30.70.360">
    <property type="match status" value="1"/>
</dbReference>
<evidence type="ECO:0000259" key="7">
    <source>
        <dbReference type="Pfam" id="PF07687"/>
    </source>
</evidence>
<feature type="binding site" evidence="5">
    <location>
        <position position="136"/>
    </location>
    <ligand>
        <name>Mn(2+)</name>
        <dbReference type="ChEBI" id="CHEBI:29035"/>
        <label>2</label>
    </ligand>
</feature>
<protein>
    <submittedName>
        <fullName evidence="8">IAA-amino acid hydrolase</fullName>
    </submittedName>
</protein>
<keyword evidence="3 8" id="KW-0378">Hydrolase</keyword>
<dbReference type="OMA" id="PGFFVWM"/>
<name>A0A2R6QVW4_ACTCC</name>
<dbReference type="InterPro" id="IPR044757">
    <property type="entry name" value="ILR1-like_Hyd"/>
</dbReference>
<dbReference type="GO" id="GO:0046872">
    <property type="term" value="F:metal ion binding"/>
    <property type="evidence" value="ECO:0007669"/>
    <property type="project" value="UniProtKB-KW"/>
</dbReference>
<feature type="chain" id="PRO_5015302285" evidence="6">
    <location>
        <begin position="28"/>
        <end position="432"/>
    </location>
</feature>
<evidence type="ECO:0000256" key="6">
    <source>
        <dbReference type="SAM" id="SignalP"/>
    </source>
</evidence>
<dbReference type="PANTHER" id="PTHR11014">
    <property type="entry name" value="PEPTIDASE M20 FAMILY MEMBER"/>
    <property type="match status" value="1"/>
</dbReference>
<accession>A0A2R6QVW4</accession>
<feature type="domain" description="Peptidase M20 dimerisation" evidence="7">
    <location>
        <begin position="216"/>
        <end position="311"/>
    </location>
</feature>
<reference evidence="9" key="2">
    <citation type="journal article" date="2018" name="BMC Genomics">
        <title>A manually annotated Actinidia chinensis var. chinensis (kiwifruit) genome highlights the challenges associated with draft genomes and gene prediction in plants.</title>
        <authorList>
            <person name="Pilkington S.M."/>
            <person name="Crowhurst R."/>
            <person name="Hilario E."/>
            <person name="Nardozza S."/>
            <person name="Fraser L."/>
            <person name="Peng Y."/>
            <person name="Gunaseelan K."/>
            <person name="Simpson R."/>
            <person name="Tahir J."/>
            <person name="Deroles S.C."/>
            <person name="Templeton K."/>
            <person name="Luo Z."/>
            <person name="Davy M."/>
            <person name="Cheng C."/>
            <person name="McNeilage M."/>
            <person name="Scaglione D."/>
            <person name="Liu Y."/>
            <person name="Zhang Q."/>
            <person name="Datson P."/>
            <person name="De Silva N."/>
            <person name="Gardiner S.E."/>
            <person name="Bassett H."/>
            <person name="Chagne D."/>
            <person name="McCallum J."/>
            <person name="Dzierzon H."/>
            <person name="Deng C."/>
            <person name="Wang Y.Y."/>
            <person name="Barron L."/>
            <person name="Manako K."/>
            <person name="Bowen J."/>
            <person name="Foster T.M."/>
            <person name="Erridge Z.A."/>
            <person name="Tiffin H."/>
            <person name="Waite C.N."/>
            <person name="Davies K.M."/>
            <person name="Grierson E.P."/>
            <person name="Laing W.A."/>
            <person name="Kirk R."/>
            <person name="Chen X."/>
            <person name="Wood M."/>
            <person name="Montefiori M."/>
            <person name="Brummell D.A."/>
            <person name="Schwinn K.E."/>
            <person name="Catanach A."/>
            <person name="Fullerton C."/>
            <person name="Li D."/>
            <person name="Meiyalaghan S."/>
            <person name="Nieuwenhuizen N."/>
            <person name="Read N."/>
            <person name="Prakash R."/>
            <person name="Hunter D."/>
            <person name="Zhang H."/>
            <person name="McKenzie M."/>
            <person name="Knabel M."/>
            <person name="Harris A."/>
            <person name="Allan A.C."/>
            <person name="Gleave A."/>
            <person name="Chen A."/>
            <person name="Janssen B.J."/>
            <person name="Plunkett B."/>
            <person name="Ampomah-Dwamena C."/>
            <person name="Voogd C."/>
            <person name="Leif D."/>
            <person name="Lafferty D."/>
            <person name="Souleyre E.J.F."/>
            <person name="Varkonyi-Gasic E."/>
            <person name="Gambi F."/>
            <person name="Hanley J."/>
            <person name="Yao J.L."/>
            <person name="Cheung J."/>
            <person name="David K.M."/>
            <person name="Warren B."/>
            <person name="Marsh K."/>
            <person name="Snowden K.C."/>
            <person name="Lin-Wang K."/>
            <person name="Brian L."/>
            <person name="Martinez-Sanchez M."/>
            <person name="Wang M."/>
            <person name="Ileperuma N."/>
            <person name="Macnee N."/>
            <person name="Campin R."/>
            <person name="McAtee P."/>
            <person name="Drummond R.S.M."/>
            <person name="Espley R.V."/>
            <person name="Ireland H.S."/>
            <person name="Wu R."/>
            <person name="Atkinson R.G."/>
            <person name="Karunairetnam S."/>
            <person name="Bulley S."/>
            <person name="Chunkath S."/>
            <person name="Hanley Z."/>
            <person name="Storey R."/>
            <person name="Thrimawithana A.H."/>
            <person name="Thomson S."/>
            <person name="David C."/>
            <person name="Testolin R."/>
            <person name="Huang H."/>
            <person name="Hellens R.P."/>
            <person name="Schaffer R.J."/>
        </authorList>
    </citation>
    <scope>NUCLEOTIDE SEQUENCE [LARGE SCALE GENOMIC DNA]</scope>
    <source>
        <strain evidence="9">cv. Red5</strain>
    </source>
</reference>
<comment type="similarity">
    <text evidence="1">Belongs to the peptidase M20 family.</text>
</comment>
<dbReference type="FunFam" id="3.30.70.360:FF:000001">
    <property type="entry name" value="N-acetyldiaminopimelate deacetylase"/>
    <property type="match status" value="1"/>
</dbReference>
<dbReference type="GO" id="GO:0005783">
    <property type="term" value="C:endoplasmic reticulum"/>
    <property type="evidence" value="ECO:0007669"/>
    <property type="project" value="TreeGrafter"/>
</dbReference>
<dbReference type="EMBL" id="NKQK01000012">
    <property type="protein sequence ID" value="PSS15892.1"/>
    <property type="molecule type" value="Genomic_DNA"/>
</dbReference>
<dbReference type="PANTHER" id="PTHR11014:SF108">
    <property type="entry name" value="IAA-AMINO ACID HYDROLASE ILR1"/>
    <property type="match status" value="1"/>
</dbReference>
<dbReference type="Proteomes" id="UP000241394">
    <property type="component" value="Chromosome LG12"/>
</dbReference>
<keyword evidence="4 5" id="KW-0464">Manganese</keyword>
<comment type="caution">
    <text evidence="8">The sequence shown here is derived from an EMBL/GenBank/DDBJ whole genome shotgun (WGS) entry which is preliminary data.</text>
</comment>
<dbReference type="SUPFAM" id="SSF53187">
    <property type="entry name" value="Zn-dependent exopeptidases"/>
    <property type="match status" value="1"/>
</dbReference>
<feature type="binding site" evidence="5">
    <location>
        <position position="172"/>
    </location>
    <ligand>
        <name>Mn(2+)</name>
        <dbReference type="ChEBI" id="CHEBI:29035"/>
        <label>2</label>
    </ligand>
</feature>
<dbReference type="InParanoid" id="A0A2R6QVW4"/>
<feature type="binding site" evidence="5">
    <location>
        <position position="138"/>
    </location>
    <ligand>
        <name>Mn(2+)</name>
        <dbReference type="ChEBI" id="CHEBI:29035"/>
        <label>2</label>
    </ligand>
</feature>
<dbReference type="Gramene" id="PSS15892">
    <property type="protein sequence ID" value="PSS15892"/>
    <property type="gene ID" value="CEY00_Acc13385"/>
</dbReference>
<dbReference type="PIRSF" id="PIRSF005962">
    <property type="entry name" value="Pept_M20D_amidohydro"/>
    <property type="match status" value="1"/>
</dbReference>
<dbReference type="InterPro" id="IPR011650">
    <property type="entry name" value="Peptidase_M20_dimer"/>
</dbReference>
<dbReference type="InterPro" id="IPR017439">
    <property type="entry name" value="Amidohydrolase"/>
</dbReference>
<feature type="binding site" evidence="5">
    <location>
        <position position="399"/>
    </location>
    <ligand>
        <name>Mn(2+)</name>
        <dbReference type="ChEBI" id="CHEBI:29035"/>
        <label>2</label>
    </ligand>
</feature>
<dbReference type="Pfam" id="PF07687">
    <property type="entry name" value="M20_dimer"/>
    <property type="match status" value="1"/>
</dbReference>
<dbReference type="SUPFAM" id="SSF55031">
    <property type="entry name" value="Bacterial exopeptidase dimerisation domain"/>
    <property type="match status" value="1"/>
</dbReference>
<dbReference type="AlphaFoldDB" id="A0A2R6QVW4"/>
<dbReference type="FunCoup" id="A0A2R6QVW4">
    <property type="interactions" value="287"/>
</dbReference>
<organism evidence="8 9">
    <name type="scientific">Actinidia chinensis var. chinensis</name>
    <name type="common">Chinese soft-hair kiwi</name>
    <dbReference type="NCBI Taxonomy" id="1590841"/>
    <lineage>
        <taxon>Eukaryota</taxon>
        <taxon>Viridiplantae</taxon>
        <taxon>Streptophyta</taxon>
        <taxon>Embryophyta</taxon>
        <taxon>Tracheophyta</taxon>
        <taxon>Spermatophyta</taxon>
        <taxon>Magnoliopsida</taxon>
        <taxon>eudicotyledons</taxon>
        <taxon>Gunneridae</taxon>
        <taxon>Pentapetalae</taxon>
        <taxon>asterids</taxon>
        <taxon>Ericales</taxon>
        <taxon>Actinidiaceae</taxon>
        <taxon>Actinidia</taxon>
    </lineage>
</organism>
<comment type="cofactor">
    <cofactor evidence="5">
        <name>Mn(2+)</name>
        <dbReference type="ChEBI" id="CHEBI:29035"/>
    </cofactor>
    <text evidence="5">The Mn(2+) ion enhances activity.</text>
</comment>
<dbReference type="STRING" id="1590841.A0A2R6QVW4"/>